<dbReference type="InterPro" id="IPR016187">
    <property type="entry name" value="CTDL_fold"/>
</dbReference>
<keyword evidence="1" id="KW-0812">Transmembrane</keyword>
<dbReference type="InterPro" id="IPR016186">
    <property type="entry name" value="C-type_lectin-like/link_sf"/>
</dbReference>
<feature type="transmembrane region" description="Helical" evidence="1">
    <location>
        <begin position="588"/>
        <end position="613"/>
    </location>
</feature>
<dbReference type="Proteomes" id="UP001311799">
    <property type="component" value="Unassembled WGS sequence"/>
</dbReference>
<keyword evidence="3" id="KW-1185">Reference proteome</keyword>
<dbReference type="Gene3D" id="3.10.100.10">
    <property type="entry name" value="Mannose-Binding Protein A, subunit A"/>
    <property type="match status" value="1"/>
</dbReference>
<accession>A0AAV9Y326</accession>
<dbReference type="EMBL" id="JAWDEY010000004">
    <property type="protein sequence ID" value="KAK6590794.1"/>
    <property type="molecule type" value="Genomic_DNA"/>
</dbReference>
<proteinExistence type="predicted"/>
<feature type="transmembrane region" description="Helical" evidence="1">
    <location>
        <begin position="12"/>
        <end position="32"/>
    </location>
</feature>
<reference evidence="2 3" key="1">
    <citation type="submission" date="2023-10" db="EMBL/GenBank/DDBJ databases">
        <title>Comparative genomics analysis reveals potential genetic determinants of host preference in Cryptosporidium xiaoi.</title>
        <authorList>
            <person name="Xiao L."/>
            <person name="Li J."/>
        </authorList>
    </citation>
    <scope>NUCLEOTIDE SEQUENCE [LARGE SCALE GENOMIC DNA]</scope>
    <source>
        <strain evidence="2 3">52996</strain>
    </source>
</reference>
<keyword evidence="1" id="KW-0472">Membrane</keyword>
<comment type="caution">
    <text evidence="2">The sequence shown here is derived from an EMBL/GenBank/DDBJ whole genome shotgun (WGS) entry which is preliminary data.</text>
</comment>
<dbReference type="SUPFAM" id="SSF56436">
    <property type="entry name" value="C-type lectin-like"/>
    <property type="match status" value="1"/>
</dbReference>
<name>A0AAV9Y326_9CRYT</name>
<sequence>MKFLRVIFNDFLGKFNVINILIILTLSLFAYGRVYRQRDKVKQAKCPNGWVSNNEKTRCFKLLTFEKSKTFSHGFKLCNELGSTEVLTYGENGTVERDRYPVTLATVHKKSDDEAIKKVLEINSGNIKTIDGCFVGLRKYAFFKYPPGWYWIDSNQQLEIRESNIEWTSNYNANWLVKFKFPFEKCGFYDNGGLGRRPCWLIDSELSCAVCATVAYDSGGLNPSKYLELIKQADDIISKEPKLDSQIYSNLNCSDPLASNSVILCQNVSSILNSTWNNYHNSLIYPETFINWRENEEQIIIANDLNNSPTNNRKKTFVWDQDFDLSPALSEELKLESLNAQPRFYAIENNRENNSEVENSDKKLISKQSSSYIEDILLPISKTVTDSSKGSNHKIQSSNKIDSMINFSDELSSERIKVNNGSNLKPTNTEKTSSLEPLSSIQVFTSNNTSTTTSTTSTSIKIETGDYETMNDLGEENVLNFDLDEESSQSASSLEVKNRASTDNVRTNNFVKYNNINNQGYTIPRLVDNNEKESESSLLGFGAGESVSKPENKVKHGMEVKLTKKESKEKVEKSIEMDSHRNKSNGNWILIFAIITGIILFLLLLLCIILLLIKKNKDESINVENIHTLKNEKESELQLTTIQPIFGKKNSKAIPLNNQILNQEVNLTKSEKGVLSIEDTSFSPEYMNASDSIEESKSIPYYIAHSQANTLQLHSENGITVNYDTRAHINKSSFIKSPKYHEFYYSEANKRNE</sequence>
<organism evidence="2 3">
    <name type="scientific">Cryptosporidium xiaoi</name>
    <dbReference type="NCBI Taxonomy" id="659607"/>
    <lineage>
        <taxon>Eukaryota</taxon>
        <taxon>Sar</taxon>
        <taxon>Alveolata</taxon>
        <taxon>Apicomplexa</taxon>
        <taxon>Conoidasida</taxon>
        <taxon>Coccidia</taxon>
        <taxon>Eucoccidiorida</taxon>
        <taxon>Eimeriorina</taxon>
        <taxon>Cryptosporidiidae</taxon>
        <taxon>Cryptosporidium</taxon>
    </lineage>
</organism>
<keyword evidence="1" id="KW-1133">Transmembrane helix</keyword>
<evidence type="ECO:0000313" key="3">
    <source>
        <dbReference type="Proteomes" id="UP001311799"/>
    </source>
</evidence>
<protein>
    <submittedName>
        <fullName evidence="2">C-type lectin-like domain containing</fullName>
    </submittedName>
</protein>
<dbReference type="AlphaFoldDB" id="A0AAV9Y326"/>
<evidence type="ECO:0000313" key="2">
    <source>
        <dbReference type="EMBL" id="KAK6590794.1"/>
    </source>
</evidence>
<gene>
    <name evidence="2" type="ORF">RS030_132029</name>
</gene>
<evidence type="ECO:0000256" key="1">
    <source>
        <dbReference type="SAM" id="Phobius"/>
    </source>
</evidence>